<organism evidence="1 2">
    <name type="scientific">Pseudoxanthomonas wuyuanensis</name>
    <dbReference type="NCBI Taxonomy" id="1073196"/>
    <lineage>
        <taxon>Bacteria</taxon>
        <taxon>Pseudomonadati</taxon>
        <taxon>Pseudomonadota</taxon>
        <taxon>Gammaproteobacteria</taxon>
        <taxon>Lysobacterales</taxon>
        <taxon>Lysobacteraceae</taxon>
        <taxon>Pseudoxanthomonas</taxon>
    </lineage>
</organism>
<keyword evidence="2" id="KW-1185">Reference proteome</keyword>
<gene>
    <name evidence="1" type="ORF">SAMN06296416_101592</name>
</gene>
<dbReference type="EMBL" id="OCND01000001">
    <property type="protein sequence ID" value="SOD51376.1"/>
    <property type="molecule type" value="Genomic_DNA"/>
</dbReference>
<protein>
    <submittedName>
        <fullName evidence="1">Uncharacterized protein</fullName>
    </submittedName>
</protein>
<dbReference type="AlphaFoldDB" id="A0A286CY91"/>
<accession>A0A286CY91</accession>
<evidence type="ECO:0000313" key="2">
    <source>
        <dbReference type="Proteomes" id="UP000219374"/>
    </source>
</evidence>
<name>A0A286CY91_9GAMM</name>
<reference evidence="1 2" key="1">
    <citation type="submission" date="2017-09" db="EMBL/GenBank/DDBJ databases">
        <authorList>
            <person name="Ehlers B."/>
            <person name="Leendertz F.H."/>
        </authorList>
    </citation>
    <scope>NUCLEOTIDE SEQUENCE [LARGE SCALE GENOMIC DNA]</scope>
    <source>
        <strain evidence="1 2">CGMCC 1.10978</strain>
    </source>
</reference>
<proteinExistence type="predicted"/>
<dbReference type="Proteomes" id="UP000219374">
    <property type="component" value="Unassembled WGS sequence"/>
</dbReference>
<sequence length="61" mass="6393">MFAACPGNTAVAGFLSDALPARALVFEPGTGLMLRDFHHIFVLSPAVTGLPVLQAMISTCF</sequence>
<evidence type="ECO:0000313" key="1">
    <source>
        <dbReference type="EMBL" id="SOD51376.1"/>
    </source>
</evidence>